<dbReference type="PROSITE" id="PS51257">
    <property type="entry name" value="PROKAR_LIPOPROTEIN"/>
    <property type="match status" value="1"/>
</dbReference>
<dbReference type="Gene3D" id="3.40.50.300">
    <property type="entry name" value="P-loop containing nucleotide triphosphate hydrolases"/>
    <property type="match status" value="1"/>
</dbReference>
<sequence length="198" mass="21672">MRTPIILGLTGPTGAGKSTVASCFSSCGCLVIDCDRLAREVTDTGCLSELTEAFGAEILDENGCLNRKALAQKAFSDPAKTALLNEITHPAIRRKLLEKIQAVRGQYPAVVIDAPLLFEAGVDRLCDKILAVIAPPEERLRRIMLRDGIEEPLARMRMCRQHEDAFYTSRADVVLDGTAVDTEAQVRAILKNWTGDLF</sequence>
<dbReference type="GO" id="GO:0004140">
    <property type="term" value="F:dephospho-CoA kinase activity"/>
    <property type="evidence" value="ECO:0007669"/>
    <property type="project" value="UniProtKB-UniRule"/>
</dbReference>
<dbReference type="PANTHER" id="PTHR10695">
    <property type="entry name" value="DEPHOSPHO-COA KINASE-RELATED"/>
    <property type="match status" value="1"/>
</dbReference>
<comment type="catalytic activity">
    <reaction evidence="3">
        <text>3'-dephospho-CoA + ATP = ADP + CoA + H(+)</text>
        <dbReference type="Rhea" id="RHEA:18245"/>
        <dbReference type="ChEBI" id="CHEBI:15378"/>
        <dbReference type="ChEBI" id="CHEBI:30616"/>
        <dbReference type="ChEBI" id="CHEBI:57287"/>
        <dbReference type="ChEBI" id="CHEBI:57328"/>
        <dbReference type="ChEBI" id="CHEBI:456216"/>
        <dbReference type="EC" id="2.7.1.24"/>
    </reaction>
</comment>
<evidence type="ECO:0000313" key="6">
    <source>
        <dbReference type="Proteomes" id="UP000651482"/>
    </source>
</evidence>
<evidence type="ECO:0000256" key="2">
    <source>
        <dbReference type="ARBA" id="ARBA00022840"/>
    </source>
</evidence>
<feature type="binding site" evidence="3">
    <location>
        <begin position="14"/>
        <end position="19"/>
    </location>
    <ligand>
        <name>ATP</name>
        <dbReference type="ChEBI" id="CHEBI:30616"/>
    </ligand>
</feature>
<dbReference type="EC" id="2.7.1.24" evidence="3 4"/>
<comment type="pathway">
    <text evidence="3">Cofactor biosynthesis; coenzyme A biosynthesis; CoA from (R)-pantothenate: step 5/5.</text>
</comment>
<keyword evidence="3" id="KW-0173">Coenzyme A biosynthesis</keyword>
<dbReference type="SUPFAM" id="SSF52540">
    <property type="entry name" value="P-loop containing nucleoside triphosphate hydrolases"/>
    <property type="match status" value="1"/>
</dbReference>
<proteinExistence type="inferred from homology"/>
<evidence type="ECO:0000256" key="3">
    <source>
        <dbReference type="HAMAP-Rule" id="MF_00376"/>
    </source>
</evidence>
<comment type="similarity">
    <text evidence="3">Belongs to the CoaE family.</text>
</comment>
<dbReference type="PROSITE" id="PS51219">
    <property type="entry name" value="DPCK"/>
    <property type="match status" value="1"/>
</dbReference>
<keyword evidence="3 5" id="KW-0418">Kinase</keyword>
<dbReference type="CDD" id="cd02022">
    <property type="entry name" value="DPCK"/>
    <property type="match status" value="1"/>
</dbReference>
<keyword evidence="3" id="KW-0963">Cytoplasm</keyword>
<comment type="subcellular location">
    <subcellularLocation>
        <location evidence="3">Cytoplasm</location>
    </subcellularLocation>
</comment>
<dbReference type="PANTHER" id="PTHR10695:SF46">
    <property type="entry name" value="BIFUNCTIONAL COENZYME A SYNTHASE-RELATED"/>
    <property type="match status" value="1"/>
</dbReference>
<organism evidence="5 6">
    <name type="scientific">Yeguia hominis</name>
    <dbReference type="NCBI Taxonomy" id="2763662"/>
    <lineage>
        <taxon>Bacteria</taxon>
        <taxon>Bacillati</taxon>
        <taxon>Bacillota</taxon>
        <taxon>Clostridia</taxon>
        <taxon>Eubacteriales</taxon>
        <taxon>Yeguiaceae</taxon>
        <taxon>Yeguia</taxon>
    </lineage>
</organism>
<evidence type="ECO:0000256" key="1">
    <source>
        <dbReference type="ARBA" id="ARBA00022741"/>
    </source>
</evidence>
<dbReference type="NCBIfam" id="TIGR00152">
    <property type="entry name" value="dephospho-CoA kinase"/>
    <property type="match status" value="1"/>
</dbReference>
<dbReference type="InterPro" id="IPR001977">
    <property type="entry name" value="Depp_CoAkinase"/>
</dbReference>
<gene>
    <name evidence="3" type="primary">coaE</name>
    <name evidence="5" type="ORF">IAG03_01545</name>
</gene>
<comment type="function">
    <text evidence="3">Catalyzes the phosphorylation of the 3'-hydroxyl group of dephosphocoenzyme A to form coenzyme A.</text>
</comment>
<reference evidence="5" key="1">
    <citation type="submission" date="2020-08" db="EMBL/GenBank/DDBJ databases">
        <title>Genome public.</title>
        <authorList>
            <person name="Liu C."/>
            <person name="Sun Q."/>
        </authorList>
    </citation>
    <scope>NUCLEOTIDE SEQUENCE</scope>
    <source>
        <strain evidence="5">NSJ-40</strain>
    </source>
</reference>
<keyword evidence="3 5" id="KW-0808">Transferase</keyword>
<dbReference type="AlphaFoldDB" id="A0A926D5B8"/>
<dbReference type="Pfam" id="PF01121">
    <property type="entry name" value="CoaE"/>
    <property type="match status" value="1"/>
</dbReference>
<accession>A0A926D5B8</accession>
<keyword evidence="1 3" id="KW-0547">Nucleotide-binding</keyword>
<evidence type="ECO:0000256" key="4">
    <source>
        <dbReference type="NCBIfam" id="TIGR00152"/>
    </source>
</evidence>
<dbReference type="EMBL" id="JACRSN010000002">
    <property type="protein sequence ID" value="MBC8532705.1"/>
    <property type="molecule type" value="Genomic_DNA"/>
</dbReference>
<dbReference type="HAMAP" id="MF_00376">
    <property type="entry name" value="Dephospho_CoA_kinase"/>
    <property type="match status" value="1"/>
</dbReference>
<dbReference type="GO" id="GO:0015937">
    <property type="term" value="P:coenzyme A biosynthetic process"/>
    <property type="evidence" value="ECO:0007669"/>
    <property type="project" value="UniProtKB-UniRule"/>
</dbReference>
<evidence type="ECO:0000313" key="5">
    <source>
        <dbReference type="EMBL" id="MBC8532705.1"/>
    </source>
</evidence>
<keyword evidence="2 3" id="KW-0067">ATP-binding</keyword>
<keyword evidence="6" id="KW-1185">Reference proteome</keyword>
<dbReference type="GO" id="GO:0005737">
    <property type="term" value="C:cytoplasm"/>
    <property type="evidence" value="ECO:0007669"/>
    <property type="project" value="UniProtKB-SubCell"/>
</dbReference>
<dbReference type="GO" id="GO:0005524">
    <property type="term" value="F:ATP binding"/>
    <property type="evidence" value="ECO:0007669"/>
    <property type="project" value="UniProtKB-UniRule"/>
</dbReference>
<dbReference type="InterPro" id="IPR027417">
    <property type="entry name" value="P-loop_NTPase"/>
</dbReference>
<name>A0A926D5B8_9FIRM</name>
<comment type="caution">
    <text evidence="5">The sequence shown here is derived from an EMBL/GenBank/DDBJ whole genome shotgun (WGS) entry which is preliminary data.</text>
</comment>
<dbReference type="Proteomes" id="UP000651482">
    <property type="component" value="Unassembled WGS sequence"/>
</dbReference>
<protein>
    <recommendedName>
        <fullName evidence="3 4">Dephospho-CoA kinase</fullName>
        <ecNumber evidence="3 4">2.7.1.24</ecNumber>
    </recommendedName>
    <alternativeName>
        <fullName evidence="3">Dephosphocoenzyme A kinase</fullName>
    </alternativeName>
</protein>
<dbReference type="RefSeq" id="WP_249317923.1">
    <property type="nucleotide sequence ID" value="NZ_JACRSN010000002.1"/>
</dbReference>